<dbReference type="PROSITE" id="PS51779">
    <property type="entry name" value="POTRA"/>
    <property type="match status" value="1"/>
</dbReference>
<name>A0A1M4YIA5_9HYPH</name>
<comment type="similarity">
    <text evidence="9">Belongs to the FtsQ/DivIB family. FtsQ subfamily.</text>
</comment>
<evidence type="ECO:0000256" key="5">
    <source>
        <dbReference type="ARBA" id="ARBA00022692"/>
    </source>
</evidence>
<dbReference type="Proteomes" id="UP000184533">
    <property type="component" value="Unassembled WGS sequence"/>
</dbReference>
<dbReference type="GO" id="GO:0043093">
    <property type="term" value="P:FtsZ-dependent cytokinesis"/>
    <property type="evidence" value="ECO:0007669"/>
    <property type="project" value="UniProtKB-UniRule"/>
</dbReference>
<dbReference type="AlphaFoldDB" id="A0A1M4YIA5"/>
<dbReference type="Gene3D" id="3.40.50.11690">
    <property type="entry name" value="Cell division protein FtsQ/DivIB"/>
    <property type="match status" value="1"/>
</dbReference>
<dbReference type="Pfam" id="PF03799">
    <property type="entry name" value="FtsQ_DivIB_C"/>
    <property type="match status" value="1"/>
</dbReference>
<comment type="subcellular location">
    <subcellularLocation>
        <location evidence="9">Cell inner membrane</location>
        <topology evidence="9">Single-pass type II membrane protein</topology>
    </subcellularLocation>
    <subcellularLocation>
        <location evidence="1">Membrane</location>
    </subcellularLocation>
    <text evidence="9">Localizes to the division septum.</text>
</comment>
<accession>A0A1M4YIA5</accession>
<feature type="region of interest" description="Disordered" evidence="10">
    <location>
        <begin position="305"/>
        <end position="331"/>
    </location>
</feature>
<evidence type="ECO:0000256" key="8">
    <source>
        <dbReference type="ARBA" id="ARBA00023306"/>
    </source>
</evidence>
<reference evidence="12 13" key="1">
    <citation type="submission" date="2016-11" db="EMBL/GenBank/DDBJ databases">
        <authorList>
            <person name="Jaros S."/>
            <person name="Januszkiewicz K."/>
            <person name="Wedrychowicz H."/>
        </authorList>
    </citation>
    <scope>NUCLEOTIDE SEQUENCE [LARGE SCALE GENOMIC DNA]</scope>
    <source>
        <strain evidence="12 13">DSM 17137</strain>
    </source>
</reference>
<keyword evidence="4 9" id="KW-0132">Cell division</keyword>
<evidence type="ECO:0000256" key="9">
    <source>
        <dbReference type="HAMAP-Rule" id="MF_00911"/>
    </source>
</evidence>
<evidence type="ECO:0000256" key="3">
    <source>
        <dbReference type="ARBA" id="ARBA00022519"/>
    </source>
</evidence>
<dbReference type="InterPro" id="IPR045335">
    <property type="entry name" value="FtsQ_C_sf"/>
</dbReference>
<feature type="domain" description="POTRA" evidence="11">
    <location>
        <begin position="91"/>
        <end position="159"/>
    </location>
</feature>
<feature type="compositionally biased region" description="Polar residues" evidence="10">
    <location>
        <begin position="319"/>
        <end position="331"/>
    </location>
</feature>
<sequence length="331" mass="36195">MQQVKSEAFLAGARMIDPRALPVPVRAKRRHRLINNFSRTWVLHRRAMVRAVVAITVVVLLALVYQVRDYIGAGATTLSGLAQGEFADAGFAIGEISITGQTLTSEQAIFDALGIEPRTSTVSFDVEAARQRISELPAIASVSVRKGYPGDVLVTVTEKVPVARWRVDGVTFVVDAQGEQIGEDFGAYGDLPLVVGDGAADDALVMIRAIEQYPTLTDGLIALSRIADRRWDLIYDTGLRVQLPELGTAQALRHLTTYQSEYQLLDRDINLIDLRVDGLVAVRPTKTAEELAEAEAARRKAIIERAKSGKPYPMPPRNLPSQTLAQPMSPQ</sequence>
<keyword evidence="6 9" id="KW-1133">Transmembrane helix</keyword>
<keyword evidence="3 9" id="KW-0997">Cell inner membrane</keyword>
<evidence type="ECO:0000259" key="11">
    <source>
        <dbReference type="PROSITE" id="PS51779"/>
    </source>
</evidence>
<dbReference type="PANTHER" id="PTHR35851">
    <property type="entry name" value="CELL DIVISION PROTEIN FTSQ"/>
    <property type="match status" value="1"/>
</dbReference>
<keyword evidence="8 9" id="KW-0131">Cell cycle</keyword>
<dbReference type="InterPro" id="IPR013685">
    <property type="entry name" value="POTRA_FtsQ_type"/>
</dbReference>
<dbReference type="InterPro" id="IPR026579">
    <property type="entry name" value="FtsQ"/>
</dbReference>
<evidence type="ECO:0000256" key="7">
    <source>
        <dbReference type="ARBA" id="ARBA00023136"/>
    </source>
</evidence>
<protein>
    <recommendedName>
        <fullName evidence="9">Cell division protein FtsQ</fullName>
    </recommendedName>
</protein>
<dbReference type="GO" id="GO:0005886">
    <property type="term" value="C:plasma membrane"/>
    <property type="evidence" value="ECO:0007669"/>
    <property type="project" value="UniProtKB-SubCell"/>
</dbReference>
<evidence type="ECO:0000313" key="13">
    <source>
        <dbReference type="Proteomes" id="UP000184533"/>
    </source>
</evidence>
<proteinExistence type="inferred from homology"/>
<dbReference type="EMBL" id="FQVC01000004">
    <property type="protein sequence ID" value="SHF05421.1"/>
    <property type="molecule type" value="Genomic_DNA"/>
</dbReference>
<feature type="transmembrane region" description="Helical" evidence="9">
    <location>
        <begin position="47"/>
        <end position="67"/>
    </location>
</feature>
<gene>
    <name evidence="9" type="primary">ftsQ</name>
    <name evidence="12" type="ORF">SAMN02745223_01689</name>
</gene>
<evidence type="ECO:0000256" key="6">
    <source>
        <dbReference type="ARBA" id="ARBA00022989"/>
    </source>
</evidence>
<organism evidence="12 13">
    <name type="scientific">Devosia limi DSM 17137</name>
    <dbReference type="NCBI Taxonomy" id="1121477"/>
    <lineage>
        <taxon>Bacteria</taxon>
        <taxon>Pseudomonadati</taxon>
        <taxon>Pseudomonadota</taxon>
        <taxon>Alphaproteobacteria</taxon>
        <taxon>Hyphomicrobiales</taxon>
        <taxon>Devosiaceae</taxon>
        <taxon>Devosia</taxon>
    </lineage>
</organism>
<evidence type="ECO:0000256" key="10">
    <source>
        <dbReference type="SAM" id="MobiDB-lite"/>
    </source>
</evidence>
<evidence type="ECO:0000256" key="1">
    <source>
        <dbReference type="ARBA" id="ARBA00004370"/>
    </source>
</evidence>
<dbReference type="GO" id="GO:0090529">
    <property type="term" value="P:cell septum assembly"/>
    <property type="evidence" value="ECO:0007669"/>
    <property type="project" value="InterPro"/>
</dbReference>
<dbReference type="HAMAP" id="MF_00911">
    <property type="entry name" value="FtsQ_subfam"/>
    <property type="match status" value="1"/>
</dbReference>
<keyword evidence="7 9" id="KW-0472">Membrane</keyword>
<dbReference type="OrthoDB" id="9783091at2"/>
<dbReference type="Gene3D" id="3.10.20.310">
    <property type="entry name" value="membrane protein fhac"/>
    <property type="match status" value="1"/>
</dbReference>
<dbReference type="Pfam" id="PF08478">
    <property type="entry name" value="POTRA_1"/>
    <property type="match status" value="1"/>
</dbReference>
<dbReference type="PANTHER" id="PTHR35851:SF1">
    <property type="entry name" value="CELL DIVISION PROTEIN FTSQ"/>
    <property type="match status" value="1"/>
</dbReference>
<keyword evidence="2 9" id="KW-1003">Cell membrane</keyword>
<dbReference type="InterPro" id="IPR034746">
    <property type="entry name" value="POTRA"/>
</dbReference>
<dbReference type="RefSeq" id="WP_143154471.1">
    <property type="nucleotide sequence ID" value="NZ_FQVC01000004.1"/>
</dbReference>
<evidence type="ECO:0000256" key="4">
    <source>
        <dbReference type="ARBA" id="ARBA00022618"/>
    </source>
</evidence>
<dbReference type="GO" id="GO:0032153">
    <property type="term" value="C:cell division site"/>
    <property type="evidence" value="ECO:0007669"/>
    <property type="project" value="UniProtKB-UniRule"/>
</dbReference>
<dbReference type="InterPro" id="IPR005548">
    <property type="entry name" value="Cell_div_FtsQ/DivIB_C"/>
</dbReference>
<keyword evidence="5 9" id="KW-0812">Transmembrane</keyword>
<comment type="function">
    <text evidence="9">Essential cell division protein.</text>
</comment>
<evidence type="ECO:0000256" key="2">
    <source>
        <dbReference type="ARBA" id="ARBA00022475"/>
    </source>
</evidence>
<evidence type="ECO:0000313" key="12">
    <source>
        <dbReference type="EMBL" id="SHF05421.1"/>
    </source>
</evidence>